<evidence type="ECO:0000256" key="8">
    <source>
        <dbReference type="SAM" id="MobiDB-lite"/>
    </source>
</evidence>
<dbReference type="InterPro" id="IPR013170">
    <property type="entry name" value="mRNA_splic_Cwf21_dom"/>
</dbReference>
<keyword evidence="4" id="KW-0507">mRNA processing</keyword>
<keyword evidence="5" id="KW-0747">Spliceosome</keyword>
<evidence type="ECO:0000256" key="5">
    <source>
        <dbReference type="ARBA" id="ARBA00022728"/>
    </source>
</evidence>
<feature type="compositionally biased region" description="Polar residues" evidence="8">
    <location>
        <begin position="207"/>
        <end position="216"/>
    </location>
</feature>
<reference evidence="10" key="1">
    <citation type="submission" date="2021-06" db="EMBL/GenBank/DDBJ databases">
        <title>Candida auris outbreak in lebanese hospital.</title>
        <authorList>
            <person name="Finianos M."/>
        </authorList>
    </citation>
    <scope>NUCLEOTIDE SEQUENCE</scope>
    <source>
        <strain evidence="10">CA7LBN</strain>
    </source>
</reference>
<evidence type="ECO:0000256" key="7">
    <source>
        <dbReference type="ARBA" id="ARBA00023242"/>
    </source>
</evidence>
<protein>
    <recommendedName>
        <fullName evidence="3">Pre-mRNA-splicing factor CWC21</fullName>
    </recommendedName>
</protein>
<gene>
    <name evidence="10" type="ORF">CA7LBN_000153</name>
</gene>
<accession>A0A8F2VY90</accession>
<evidence type="ECO:0000256" key="3">
    <source>
        <dbReference type="ARBA" id="ARBA00020641"/>
    </source>
</evidence>
<dbReference type="Pfam" id="PF08312">
    <property type="entry name" value="cwf21"/>
    <property type="match status" value="1"/>
</dbReference>
<comment type="subcellular location">
    <subcellularLocation>
        <location evidence="1">Nucleus</location>
    </subcellularLocation>
</comment>
<feature type="domain" description="CWF21" evidence="9">
    <location>
        <begin position="111"/>
        <end position="156"/>
    </location>
</feature>
<dbReference type="Proteomes" id="UP000825438">
    <property type="component" value="Chromosome I"/>
</dbReference>
<name>A0A8F2VY90_CANAR</name>
<dbReference type="SMART" id="SM01115">
    <property type="entry name" value="cwf21"/>
    <property type="match status" value="1"/>
</dbReference>
<dbReference type="CDD" id="cd21372">
    <property type="entry name" value="cwf21_CWC21-like"/>
    <property type="match status" value="1"/>
</dbReference>
<feature type="region of interest" description="Disordered" evidence="8">
    <location>
        <begin position="74"/>
        <end position="113"/>
    </location>
</feature>
<feature type="compositionally biased region" description="Basic and acidic residues" evidence="8">
    <location>
        <begin position="181"/>
        <end position="192"/>
    </location>
</feature>
<sequence length="224" mass="25915">MSAQIMKSQNSRSFKVYDNIGRPKDAHLEPHYKVDTPFFALISHLINMSYNGIGLQTPRGTGTSGYVQKNLADKKVQGYRKKREREAEEAERKAAKERQVKSRRSVGEDIREHERKREIELKCAELRDKLEDEDEKEAVIEKKVAELRLKLTKREEQPKKAKDSDDKNEIKGEDNIVNEVNDLHEQDAEDTKGTNTSTKKPAVPKQPEQQVTSSYNYKPRYGDR</sequence>
<comment type="similarity">
    <text evidence="2">Belongs to the CWC21 family.</text>
</comment>
<feature type="compositionally biased region" description="Basic and acidic residues" evidence="8">
    <location>
        <begin position="147"/>
        <end position="174"/>
    </location>
</feature>
<organism evidence="10">
    <name type="scientific">Candidozyma auris</name>
    <name type="common">Yeast</name>
    <name type="synonym">Candida auris</name>
    <dbReference type="NCBI Taxonomy" id="498019"/>
    <lineage>
        <taxon>Eukaryota</taxon>
        <taxon>Fungi</taxon>
        <taxon>Dikarya</taxon>
        <taxon>Ascomycota</taxon>
        <taxon>Saccharomycotina</taxon>
        <taxon>Pichiomycetes</taxon>
        <taxon>Metschnikowiaceae</taxon>
        <taxon>Candidozyma</taxon>
    </lineage>
</organism>
<dbReference type="AlphaFoldDB" id="A0A8F2VY90"/>
<evidence type="ECO:0000256" key="1">
    <source>
        <dbReference type="ARBA" id="ARBA00004123"/>
    </source>
</evidence>
<keyword evidence="6" id="KW-0508">mRNA splicing</keyword>
<evidence type="ECO:0000256" key="6">
    <source>
        <dbReference type="ARBA" id="ARBA00023187"/>
    </source>
</evidence>
<feature type="region of interest" description="Disordered" evidence="8">
    <location>
        <begin position="147"/>
        <end position="224"/>
    </location>
</feature>
<dbReference type="GO" id="GO:0008380">
    <property type="term" value="P:RNA splicing"/>
    <property type="evidence" value="ECO:0007669"/>
    <property type="project" value="UniProtKB-KW"/>
</dbReference>
<dbReference type="GO" id="GO:0005681">
    <property type="term" value="C:spliceosomal complex"/>
    <property type="evidence" value="ECO:0007669"/>
    <property type="project" value="UniProtKB-KW"/>
</dbReference>
<feature type="compositionally biased region" description="Basic and acidic residues" evidence="8">
    <location>
        <begin position="84"/>
        <end position="113"/>
    </location>
</feature>
<evidence type="ECO:0000256" key="2">
    <source>
        <dbReference type="ARBA" id="ARBA00005954"/>
    </source>
</evidence>
<dbReference type="InterPro" id="IPR051372">
    <property type="entry name" value="CWC21"/>
</dbReference>
<evidence type="ECO:0000313" key="10">
    <source>
        <dbReference type="EMBL" id="QWW21407.1"/>
    </source>
</evidence>
<dbReference type="PANTHER" id="PTHR36562">
    <property type="entry name" value="SERINE/ARGININE REPETITIVE MATRIX 2"/>
    <property type="match status" value="1"/>
</dbReference>
<keyword evidence="7" id="KW-0539">Nucleus</keyword>
<dbReference type="EMBL" id="CP076749">
    <property type="protein sequence ID" value="QWW21407.1"/>
    <property type="molecule type" value="Genomic_DNA"/>
</dbReference>
<dbReference type="PANTHER" id="PTHR36562:SF5">
    <property type="entry name" value="SERINE_ARGININE REPETITIVE MATRIX 2"/>
    <property type="match status" value="1"/>
</dbReference>
<dbReference type="GO" id="GO:0006397">
    <property type="term" value="P:mRNA processing"/>
    <property type="evidence" value="ECO:0007669"/>
    <property type="project" value="UniProtKB-KW"/>
</dbReference>
<evidence type="ECO:0000256" key="4">
    <source>
        <dbReference type="ARBA" id="ARBA00022664"/>
    </source>
</evidence>
<proteinExistence type="inferred from homology"/>
<evidence type="ECO:0000259" key="9">
    <source>
        <dbReference type="SMART" id="SM01115"/>
    </source>
</evidence>